<dbReference type="EMBL" id="KN831952">
    <property type="protein sequence ID" value="KIO10331.1"/>
    <property type="molecule type" value="Genomic_DNA"/>
</dbReference>
<dbReference type="Proteomes" id="UP000054217">
    <property type="component" value="Unassembled WGS sequence"/>
</dbReference>
<dbReference type="HOGENOM" id="CLU_2264843_0_0_1"/>
<proteinExistence type="predicted"/>
<organism evidence="1 2">
    <name type="scientific">Pisolithus tinctorius Marx 270</name>
    <dbReference type="NCBI Taxonomy" id="870435"/>
    <lineage>
        <taxon>Eukaryota</taxon>
        <taxon>Fungi</taxon>
        <taxon>Dikarya</taxon>
        <taxon>Basidiomycota</taxon>
        <taxon>Agaricomycotina</taxon>
        <taxon>Agaricomycetes</taxon>
        <taxon>Agaricomycetidae</taxon>
        <taxon>Boletales</taxon>
        <taxon>Sclerodermatineae</taxon>
        <taxon>Pisolithaceae</taxon>
        <taxon>Pisolithus</taxon>
    </lineage>
</organism>
<keyword evidence="2" id="KW-1185">Reference proteome</keyword>
<dbReference type="AlphaFoldDB" id="A0A0C3PNC6"/>
<evidence type="ECO:0000313" key="2">
    <source>
        <dbReference type="Proteomes" id="UP000054217"/>
    </source>
</evidence>
<gene>
    <name evidence="1" type="ORF">M404DRAFT_995516</name>
</gene>
<dbReference type="InParanoid" id="A0A0C3PNC6"/>
<protein>
    <submittedName>
        <fullName evidence="1">Uncharacterized protein</fullName>
    </submittedName>
</protein>
<accession>A0A0C3PNC6</accession>
<sequence>MALAAQDVGNSCPTRVTDSCRIFKQRAVITYRHTLPGRNGLLLPFTAAPQHQGSSFHVSACTHDPKGLLCVATIRPDSEMPSMTNFPANGVSESLLLLSHSRM</sequence>
<reference evidence="1 2" key="1">
    <citation type="submission" date="2014-04" db="EMBL/GenBank/DDBJ databases">
        <authorList>
            <consortium name="DOE Joint Genome Institute"/>
            <person name="Kuo A."/>
            <person name="Kohler A."/>
            <person name="Costa M.D."/>
            <person name="Nagy L.G."/>
            <person name="Floudas D."/>
            <person name="Copeland A."/>
            <person name="Barry K.W."/>
            <person name="Cichocki N."/>
            <person name="Veneault-Fourrey C."/>
            <person name="LaButti K."/>
            <person name="Lindquist E.A."/>
            <person name="Lipzen A."/>
            <person name="Lundell T."/>
            <person name="Morin E."/>
            <person name="Murat C."/>
            <person name="Sun H."/>
            <person name="Tunlid A."/>
            <person name="Henrissat B."/>
            <person name="Grigoriev I.V."/>
            <person name="Hibbett D.S."/>
            <person name="Martin F."/>
            <person name="Nordberg H.P."/>
            <person name="Cantor M.N."/>
            <person name="Hua S.X."/>
        </authorList>
    </citation>
    <scope>NUCLEOTIDE SEQUENCE [LARGE SCALE GENOMIC DNA]</scope>
    <source>
        <strain evidence="1 2">Marx 270</strain>
    </source>
</reference>
<reference evidence="2" key="2">
    <citation type="submission" date="2015-01" db="EMBL/GenBank/DDBJ databases">
        <title>Evolutionary Origins and Diversification of the Mycorrhizal Mutualists.</title>
        <authorList>
            <consortium name="DOE Joint Genome Institute"/>
            <consortium name="Mycorrhizal Genomics Consortium"/>
            <person name="Kohler A."/>
            <person name="Kuo A."/>
            <person name="Nagy L.G."/>
            <person name="Floudas D."/>
            <person name="Copeland A."/>
            <person name="Barry K.W."/>
            <person name="Cichocki N."/>
            <person name="Veneault-Fourrey C."/>
            <person name="LaButti K."/>
            <person name="Lindquist E.A."/>
            <person name="Lipzen A."/>
            <person name="Lundell T."/>
            <person name="Morin E."/>
            <person name="Murat C."/>
            <person name="Riley R."/>
            <person name="Ohm R."/>
            <person name="Sun H."/>
            <person name="Tunlid A."/>
            <person name="Henrissat B."/>
            <person name="Grigoriev I.V."/>
            <person name="Hibbett D.S."/>
            <person name="Martin F."/>
        </authorList>
    </citation>
    <scope>NUCLEOTIDE SEQUENCE [LARGE SCALE GENOMIC DNA]</scope>
    <source>
        <strain evidence="2">Marx 270</strain>
    </source>
</reference>
<evidence type="ECO:0000313" key="1">
    <source>
        <dbReference type="EMBL" id="KIO10331.1"/>
    </source>
</evidence>
<name>A0A0C3PNC6_PISTI</name>